<evidence type="ECO:0000256" key="5">
    <source>
        <dbReference type="SAM" id="Phobius"/>
    </source>
</evidence>
<accession>A0ABW7G188</accession>
<dbReference type="InterPro" id="IPR020846">
    <property type="entry name" value="MFS_dom"/>
</dbReference>
<feature type="transmembrane region" description="Helical" evidence="5">
    <location>
        <begin position="165"/>
        <end position="185"/>
    </location>
</feature>
<dbReference type="PANTHER" id="PTHR11662">
    <property type="entry name" value="SOLUTE CARRIER FAMILY 17"/>
    <property type="match status" value="1"/>
</dbReference>
<feature type="transmembrane region" description="Helical" evidence="5">
    <location>
        <begin position="135"/>
        <end position="159"/>
    </location>
</feature>
<feature type="transmembrane region" description="Helical" evidence="5">
    <location>
        <begin position="46"/>
        <end position="69"/>
    </location>
</feature>
<evidence type="ECO:0000256" key="4">
    <source>
        <dbReference type="ARBA" id="ARBA00023136"/>
    </source>
</evidence>
<feature type="transmembrane region" description="Helical" evidence="5">
    <location>
        <begin position="361"/>
        <end position="386"/>
    </location>
</feature>
<proteinExistence type="predicted"/>
<keyword evidence="2 5" id="KW-0812">Transmembrane</keyword>
<dbReference type="RefSeq" id="WP_394486367.1">
    <property type="nucleotide sequence ID" value="NZ_JBIGIA010000002.1"/>
</dbReference>
<dbReference type="Proteomes" id="UP001606305">
    <property type="component" value="Unassembled WGS sequence"/>
</dbReference>
<evidence type="ECO:0000313" key="8">
    <source>
        <dbReference type="Proteomes" id="UP001606305"/>
    </source>
</evidence>
<dbReference type="CDD" id="cd17319">
    <property type="entry name" value="MFS_ExuT_GudP_like"/>
    <property type="match status" value="1"/>
</dbReference>
<gene>
    <name evidence="7" type="ORF">ACG00X_02560</name>
</gene>
<dbReference type="PROSITE" id="PS50850">
    <property type="entry name" value="MFS"/>
    <property type="match status" value="1"/>
</dbReference>
<dbReference type="PIRSF" id="PIRSF002808">
    <property type="entry name" value="Hexose_phosphate_transp"/>
    <property type="match status" value="1"/>
</dbReference>
<keyword evidence="3 5" id="KW-1133">Transmembrane helix</keyword>
<feature type="transmembrane region" description="Helical" evidence="5">
    <location>
        <begin position="307"/>
        <end position="340"/>
    </location>
</feature>
<organism evidence="7 8">
    <name type="scientific">Pelomonas nitida</name>
    <dbReference type="NCBI Taxonomy" id="3299027"/>
    <lineage>
        <taxon>Bacteria</taxon>
        <taxon>Pseudomonadati</taxon>
        <taxon>Pseudomonadota</taxon>
        <taxon>Betaproteobacteria</taxon>
        <taxon>Burkholderiales</taxon>
        <taxon>Sphaerotilaceae</taxon>
        <taxon>Roseateles</taxon>
    </lineage>
</organism>
<reference evidence="7 8" key="1">
    <citation type="submission" date="2024-09" db="EMBL/GenBank/DDBJ databases">
        <title>Novel species of the genus Pelomonas and Roseateles isolated from streams.</title>
        <authorList>
            <person name="Lu H."/>
        </authorList>
    </citation>
    <scope>NUCLEOTIDE SEQUENCE [LARGE SCALE GENOMIC DNA]</scope>
    <source>
        <strain evidence="7 8">BYS96W</strain>
    </source>
</reference>
<comment type="caution">
    <text evidence="7">The sequence shown here is derived from an EMBL/GenBank/DDBJ whole genome shotgun (WGS) entry which is preliminary data.</text>
</comment>
<feature type="transmembrane region" description="Helical" evidence="5">
    <location>
        <begin position="7"/>
        <end position="26"/>
    </location>
</feature>
<evidence type="ECO:0000259" key="6">
    <source>
        <dbReference type="PROSITE" id="PS50850"/>
    </source>
</evidence>
<keyword evidence="8" id="KW-1185">Reference proteome</keyword>
<dbReference type="Pfam" id="PF07690">
    <property type="entry name" value="MFS_1"/>
    <property type="match status" value="2"/>
</dbReference>
<dbReference type="PANTHER" id="PTHR11662:SF285">
    <property type="entry name" value="HEXURONATE TRANSPORTER"/>
    <property type="match status" value="1"/>
</dbReference>
<dbReference type="InterPro" id="IPR011701">
    <property type="entry name" value="MFS"/>
</dbReference>
<evidence type="ECO:0000256" key="1">
    <source>
        <dbReference type="ARBA" id="ARBA00004141"/>
    </source>
</evidence>
<evidence type="ECO:0000313" key="7">
    <source>
        <dbReference type="EMBL" id="MFG6455704.1"/>
    </source>
</evidence>
<feature type="transmembrane region" description="Helical" evidence="5">
    <location>
        <begin position="267"/>
        <end position="287"/>
    </location>
</feature>
<protein>
    <submittedName>
        <fullName evidence="7">MFS transporter</fullName>
    </submittedName>
</protein>
<keyword evidence="4 5" id="KW-0472">Membrane</keyword>
<comment type="subcellular location">
    <subcellularLocation>
        <location evidence="1">Membrane</location>
        <topology evidence="1">Multi-pass membrane protein</topology>
    </subcellularLocation>
</comment>
<dbReference type="InterPro" id="IPR050382">
    <property type="entry name" value="MFS_Na/Anion_cotransporter"/>
</dbReference>
<name>A0ABW7G188_9BURK</name>
<evidence type="ECO:0000256" key="2">
    <source>
        <dbReference type="ARBA" id="ARBA00022692"/>
    </source>
</evidence>
<dbReference type="InterPro" id="IPR036259">
    <property type="entry name" value="MFS_trans_sf"/>
</dbReference>
<feature type="transmembrane region" description="Helical" evidence="5">
    <location>
        <begin position="76"/>
        <end position="96"/>
    </location>
</feature>
<feature type="transmembrane region" description="Helical" evidence="5">
    <location>
        <begin position="392"/>
        <end position="414"/>
    </location>
</feature>
<dbReference type="InterPro" id="IPR000849">
    <property type="entry name" value="Sugar_P_transporter"/>
</dbReference>
<feature type="domain" description="Major facilitator superfamily (MFS) profile" evidence="6">
    <location>
        <begin position="11"/>
        <end position="418"/>
    </location>
</feature>
<dbReference type="SUPFAM" id="SSF103473">
    <property type="entry name" value="MFS general substrate transporter"/>
    <property type="match status" value="1"/>
</dbReference>
<dbReference type="EMBL" id="JBIGIA010000002">
    <property type="protein sequence ID" value="MFG6455704.1"/>
    <property type="molecule type" value="Genomic_DNA"/>
</dbReference>
<sequence length="438" mass="47267">MRKIKGLRWWMVSLITTGLIVNYLARNTLSVAAPSMMSELGITTEQYAHIVVAWQVCYALMQPIAGYIVDAVGTKIGFAVFALAWSLVCAGAALATGWGSLAAFRGMLGASEAAGIPSGVKAVSEWFPAKERSVAIGWFNIGSSVGALLAPPLVVWAMLHGSWEWAFVIVGVLGIVWTTVWVLFYQSPARHKSLSDDERQYIVQGQEVQHSAPTGTFKKQRWTQLLASRNFWAVGLPRILSEPAWQTFNAWIPLYMMTERHMNLKEVAMFAWLPFLAADIGCVLGGYLSPWAHKHLGLSLLNSRKLVVVFGALCMVGPACVGLVASPYTAIALLCVGGFAHQTLSGALYSATSDMFGRHEVATATGMAGMMGYLGAAAFTALFGILVTKIGYSPLFMLLAAMDVVAAVLLCFLARQRKHTPELTLITPPHAAADAPAR</sequence>
<evidence type="ECO:0000256" key="3">
    <source>
        <dbReference type="ARBA" id="ARBA00022989"/>
    </source>
</evidence>
<dbReference type="Gene3D" id="1.20.1250.20">
    <property type="entry name" value="MFS general substrate transporter like domains"/>
    <property type="match status" value="2"/>
</dbReference>